<feature type="modified residue" description="O-UMP-tyrosine" evidence="1">
    <location>
        <position position="131"/>
    </location>
</feature>
<evidence type="ECO:0008006" key="5">
    <source>
        <dbReference type="Google" id="ProtNLM"/>
    </source>
</evidence>
<dbReference type="GO" id="GO:0005524">
    <property type="term" value="F:ATP binding"/>
    <property type="evidence" value="ECO:0007669"/>
    <property type="project" value="TreeGrafter"/>
</dbReference>
<dbReference type="InterPro" id="IPR002187">
    <property type="entry name" value="N-reg_PII"/>
</dbReference>
<protein>
    <recommendedName>
        <fullName evidence="5">Nitrogen regulatory protein P-II</fullName>
    </recommendedName>
</protein>
<dbReference type="PROSITE" id="PS00638">
    <property type="entry name" value="PII_GLNB_CTER"/>
    <property type="match status" value="1"/>
</dbReference>
<accession>A0AAW1NQ27</accession>
<dbReference type="PROSITE" id="PS51343">
    <property type="entry name" value="PII_GLNB_DOM"/>
    <property type="match status" value="1"/>
</dbReference>
<reference evidence="3 4" key="1">
    <citation type="journal article" date="2024" name="Nat. Commun.">
        <title>Phylogenomics reveals the evolutionary origins of lichenization in chlorophyte algae.</title>
        <authorList>
            <person name="Puginier C."/>
            <person name="Libourel C."/>
            <person name="Otte J."/>
            <person name="Skaloud P."/>
            <person name="Haon M."/>
            <person name="Grisel S."/>
            <person name="Petersen M."/>
            <person name="Berrin J.G."/>
            <person name="Delaux P.M."/>
            <person name="Dal Grande F."/>
            <person name="Keller J."/>
        </authorList>
    </citation>
    <scope>NUCLEOTIDE SEQUENCE [LARGE SCALE GENOMIC DNA]</scope>
    <source>
        <strain evidence="3 4">SAG 2036</strain>
    </source>
</reference>
<dbReference type="GO" id="GO:0006808">
    <property type="term" value="P:regulation of nitrogen utilization"/>
    <property type="evidence" value="ECO:0007669"/>
    <property type="project" value="InterPro"/>
</dbReference>
<dbReference type="InterPro" id="IPR015867">
    <property type="entry name" value="N-reg_PII/ATP_PRibTrfase_C"/>
</dbReference>
<sequence>MQHAFSLQQRLAARADPATNSTIPVCTARPSNSRGLTALPCRQAQAFRTAAAESNGAGPAVPYDTLETLQCNLSTFPNCDFFRVEAIFRPWRLDHVVAALSKQGIMGMTASHVTGHGVQGGAKERYSGTEYGIASLVQKSRLDIVVHRDQVNKVVQIVASTAHTGEIGDGKIFVHPVVEVIRIRTGEHGQAAERMEGGMADLGIAPQE</sequence>
<dbReference type="Gene3D" id="3.30.70.120">
    <property type="match status" value="1"/>
</dbReference>
<gene>
    <name evidence="3" type="ORF">WJX73_000398</name>
</gene>
<comment type="similarity">
    <text evidence="2">Belongs to the P(II) protein family.</text>
</comment>
<dbReference type="InterPro" id="IPR011322">
    <property type="entry name" value="N-reg_PII-like_a/b"/>
</dbReference>
<dbReference type="PANTHER" id="PTHR30115:SF11">
    <property type="entry name" value="NITROGEN REGULATORY PROTEIN P-II HOMOLOG"/>
    <property type="match status" value="1"/>
</dbReference>
<dbReference type="PRINTS" id="PR00340">
    <property type="entry name" value="PIIGLNB"/>
</dbReference>
<evidence type="ECO:0000313" key="4">
    <source>
        <dbReference type="Proteomes" id="UP001465755"/>
    </source>
</evidence>
<evidence type="ECO:0000256" key="1">
    <source>
        <dbReference type="PIRSR" id="PIRSR602187-50"/>
    </source>
</evidence>
<evidence type="ECO:0000313" key="3">
    <source>
        <dbReference type="EMBL" id="KAK9790307.1"/>
    </source>
</evidence>
<dbReference type="SMART" id="SM00938">
    <property type="entry name" value="P-II"/>
    <property type="match status" value="1"/>
</dbReference>
<dbReference type="Proteomes" id="UP001465755">
    <property type="component" value="Unassembled WGS sequence"/>
</dbReference>
<dbReference type="PANTHER" id="PTHR30115">
    <property type="entry name" value="NITROGEN REGULATORY PROTEIN P-II"/>
    <property type="match status" value="1"/>
</dbReference>
<dbReference type="GO" id="GO:0005829">
    <property type="term" value="C:cytosol"/>
    <property type="evidence" value="ECO:0007669"/>
    <property type="project" value="TreeGrafter"/>
</dbReference>
<comment type="caution">
    <text evidence="3">The sequence shown here is derived from an EMBL/GenBank/DDBJ whole genome shotgun (WGS) entry which is preliminary data.</text>
</comment>
<dbReference type="Pfam" id="PF00543">
    <property type="entry name" value="P-II"/>
    <property type="match status" value="1"/>
</dbReference>
<evidence type="ECO:0000256" key="2">
    <source>
        <dbReference type="RuleBase" id="RU003936"/>
    </source>
</evidence>
<dbReference type="EMBL" id="JALJOQ010000195">
    <property type="protein sequence ID" value="KAK9790307.1"/>
    <property type="molecule type" value="Genomic_DNA"/>
</dbReference>
<dbReference type="SUPFAM" id="SSF54913">
    <property type="entry name" value="GlnB-like"/>
    <property type="match status" value="1"/>
</dbReference>
<keyword evidence="1" id="KW-0597">Phosphoprotein</keyword>
<proteinExistence type="inferred from homology"/>
<dbReference type="InterPro" id="IPR017918">
    <property type="entry name" value="N-reg_PII_CS"/>
</dbReference>
<keyword evidence="4" id="KW-1185">Reference proteome</keyword>
<organism evidence="3 4">
    <name type="scientific">Symbiochloris irregularis</name>
    <dbReference type="NCBI Taxonomy" id="706552"/>
    <lineage>
        <taxon>Eukaryota</taxon>
        <taxon>Viridiplantae</taxon>
        <taxon>Chlorophyta</taxon>
        <taxon>core chlorophytes</taxon>
        <taxon>Trebouxiophyceae</taxon>
        <taxon>Trebouxiales</taxon>
        <taxon>Trebouxiaceae</taxon>
        <taxon>Symbiochloris</taxon>
    </lineage>
</organism>
<dbReference type="AlphaFoldDB" id="A0AAW1NQ27"/>
<dbReference type="GO" id="GO:0030234">
    <property type="term" value="F:enzyme regulator activity"/>
    <property type="evidence" value="ECO:0007669"/>
    <property type="project" value="InterPro"/>
</dbReference>
<name>A0AAW1NQ27_9CHLO</name>